<dbReference type="AlphaFoldDB" id="A0AAE1QL11"/>
<comment type="caution">
    <text evidence="2">The sequence shown here is derived from an EMBL/GenBank/DDBJ whole genome shotgun (WGS) entry which is preliminary data.</text>
</comment>
<dbReference type="Proteomes" id="UP001292094">
    <property type="component" value="Unassembled WGS sequence"/>
</dbReference>
<sequence length="114" mass="12034">MPTLATSTHAYPCYFHPHSPLPPPPTPPCQPVLNTIIIDTPHGSQPEVALHQNLSKSSQQQGIGGEPGRSWESGLGRVLETACFGSGFIEGLINVAPVNPGCDEWRGVGGRQGV</sequence>
<keyword evidence="3" id="KW-1185">Reference proteome</keyword>
<evidence type="ECO:0000256" key="1">
    <source>
        <dbReference type="SAM" id="MobiDB-lite"/>
    </source>
</evidence>
<evidence type="ECO:0000313" key="2">
    <source>
        <dbReference type="EMBL" id="KAK4328403.1"/>
    </source>
</evidence>
<evidence type="ECO:0000313" key="3">
    <source>
        <dbReference type="Proteomes" id="UP001292094"/>
    </source>
</evidence>
<accession>A0AAE1QL11</accession>
<dbReference type="EMBL" id="JAWZYT010000079">
    <property type="protein sequence ID" value="KAK4328403.1"/>
    <property type="molecule type" value="Genomic_DNA"/>
</dbReference>
<proteinExistence type="predicted"/>
<feature type="region of interest" description="Disordered" evidence="1">
    <location>
        <begin position="53"/>
        <end position="72"/>
    </location>
</feature>
<name>A0AAE1QL11_9EUCA</name>
<gene>
    <name evidence="2" type="ORF">Pmani_001196</name>
</gene>
<reference evidence="2" key="1">
    <citation type="submission" date="2023-11" db="EMBL/GenBank/DDBJ databases">
        <title>Genome assemblies of two species of porcelain crab, Petrolisthes cinctipes and Petrolisthes manimaculis (Anomura: Porcellanidae).</title>
        <authorList>
            <person name="Angst P."/>
        </authorList>
    </citation>
    <scope>NUCLEOTIDE SEQUENCE</scope>
    <source>
        <strain evidence="2">PB745_02</strain>
        <tissue evidence="2">Gill</tissue>
    </source>
</reference>
<organism evidence="2 3">
    <name type="scientific">Petrolisthes manimaculis</name>
    <dbReference type="NCBI Taxonomy" id="1843537"/>
    <lineage>
        <taxon>Eukaryota</taxon>
        <taxon>Metazoa</taxon>
        <taxon>Ecdysozoa</taxon>
        <taxon>Arthropoda</taxon>
        <taxon>Crustacea</taxon>
        <taxon>Multicrustacea</taxon>
        <taxon>Malacostraca</taxon>
        <taxon>Eumalacostraca</taxon>
        <taxon>Eucarida</taxon>
        <taxon>Decapoda</taxon>
        <taxon>Pleocyemata</taxon>
        <taxon>Anomura</taxon>
        <taxon>Galatheoidea</taxon>
        <taxon>Porcellanidae</taxon>
        <taxon>Petrolisthes</taxon>
    </lineage>
</organism>
<protein>
    <submittedName>
        <fullName evidence="2">Uncharacterized protein</fullName>
    </submittedName>
</protein>